<reference evidence="1" key="1">
    <citation type="journal article" date="2014" name="Front. Microbiol.">
        <title>High frequency of phylogenetically diverse reductive dehalogenase-homologous genes in deep subseafloor sedimentary metagenomes.</title>
        <authorList>
            <person name="Kawai M."/>
            <person name="Futagami T."/>
            <person name="Toyoda A."/>
            <person name="Takaki Y."/>
            <person name="Nishi S."/>
            <person name="Hori S."/>
            <person name="Arai W."/>
            <person name="Tsubouchi T."/>
            <person name="Morono Y."/>
            <person name="Uchiyama I."/>
            <person name="Ito T."/>
            <person name="Fujiyama A."/>
            <person name="Inagaki F."/>
            <person name="Takami H."/>
        </authorList>
    </citation>
    <scope>NUCLEOTIDE SEQUENCE</scope>
    <source>
        <strain evidence="1">Expedition CK06-06</strain>
    </source>
</reference>
<dbReference type="InterPro" id="IPR026002">
    <property type="entry name" value="ATC_hydrolase-like"/>
</dbReference>
<sequence length="142" mass="17095">MWVIETEKEIDWETALKLDIIVWQRLYKIIFRRVKKYLKLEGNSLNDLIEILSFVWNCEGNIHEIFQEDEKKAVINITKCPYIEAMERNPDRHHRIESICKEMCIPYLEPVIKEFNPKIKYTREKFIGTGDSVCDFILKLEE</sequence>
<dbReference type="AlphaFoldDB" id="X1Q8L8"/>
<dbReference type="EMBL" id="BARW01000441">
    <property type="protein sequence ID" value="GAI64558.1"/>
    <property type="molecule type" value="Genomic_DNA"/>
</dbReference>
<evidence type="ECO:0000313" key="1">
    <source>
        <dbReference type="EMBL" id="GAI64558.1"/>
    </source>
</evidence>
<comment type="caution">
    <text evidence="1">The sequence shown here is derived from an EMBL/GenBank/DDBJ whole genome shotgun (WGS) entry which is preliminary data.</text>
</comment>
<protein>
    <recommendedName>
        <fullName evidence="2">L-2-amino-thiazoline-4-carboxylic acid hydrolase</fullName>
    </recommendedName>
</protein>
<gene>
    <name evidence="1" type="ORF">S12H4_01975</name>
</gene>
<name>X1Q8L8_9ZZZZ</name>
<proteinExistence type="predicted"/>
<dbReference type="Pfam" id="PF14196">
    <property type="entry name" value="ATC_hydrolase"/>
    <property type="match status" value="1"/>
</dbReference>
<organism evidence="1">
    <name type="scientific">marine sediment metagenome</name>
    <dbReference type="NCBI Taxonomy" id="412755"/>
    <lineage>
        <taxon>unclassified sequences</taxon>
        <taxon>metagenomes</taxon>
        <taxon>ecological metagenomes</taxon>
    </lineage>
</organism>
<evidence type="ECO:0008006" key="2">
    <source>
        <dbReference type="Google" id="ProtNLM"/>
    </source>
</evidence>
<accession>X1Q8L8</accession>